<reference evidence="2" key="1">
    <citation type="submission" date="2020-08" db="EMBL/GenBank/DDBJ databases">
        <title>Novel species isolated from subtropical streams in China.</title>
        <authorList>
            <person name="Lu H."/>
        </authorList>
    </citation>
    <scope>NUCLEOTIDE SEQUENCE</scope>
    <source>
        <strain evidence="2">KACC 12607</strain>
    </source>
</reference>
<gene>
    <name evidence="2" type="ORF">H8K32_08825</name>
</gene>
<dbReference type="RefSeq" id="WP_186912127.1">
    <property type="nucleotide sequence ID" value="NZ_JACOFV010000007.1"/>
</dbReference>
<dbReference type="Gene3D" id="3.40.190.10">
    <property type="entry name" value="Periplasmic binding protein-like II"/>
    <property type="match status" value="2"/>
</dbReference>
<proteinExistence type="predicted"/>
<feature type="chain" id="PRO_5037019568" evidence="1">
    <location>
        <begin position="23"/>
        <end position="257"/>
    </location>
</feature>
<feature type="signal peptide" evidence="1">
    <location>
        <begin position="1"/>
        <end position="22"/>
    </location>
</feature>
<evidence type="ECO:0000256" key="1">
    <source>
        <dbReference type="SAM" id="SignalP"/>
    </source>
</evidence>
<keyword evidence="1" id="KW-0732">Signal</keyword>
<organism evidence="2 3">
    <name type="scientific">Undibacterium jejuense</name>
    <dbReference type="NCBI Taxonomy" id="1344949"/>
    <lineage>
        <taxon>Bacteria</taxon>
        <taxon>Pseudomonadati</taxon>
        <taxon>Pseudomonadota</taxon>
        <taxon>Betaproteobacteria</taxon>
        <taxon>Burkholderiales</taxon>
        <taxon>Oxalobacteraceae</taxon>
        <taxon>Undibacterium</taxon>
    </lineage>
</organism>
<dbReference type="EMBL" id="JACOFV010000007">
    <property type="protein sequence ID" value="MBC3862196.1"/>
    <property type="molecule type" value="Genomic_DNA"/>
</dbReference>
<protein>
    <submittedName>
        <fullName evidence="2">ABC transporter substrate-binding protein</fullName>
    </submittedName>
</protein>
<dbReference type="AlphaFoldDB" id="A0A923KPX4"/>
<comment type="caution">
    <text evidence="2">The sequence shown here is derived from an EMBL/GenBank/DDBJ whole genome shotgun (WGS) entry which is preliminary data.</text>
</comment>
<dbReference type="SUPFAM" id="SSF53850">
    <property type="entry name" value="Periplasmic binding protein-like II"/>
    <property type="match status" value="1"/>
</dbReference>
<evidence type="ECO:0000313" key="2">
    <source>
        <dbReference type="EMBL" id="MBC3862196.1"/>
    </source>
</evidence>
<evidence type="ECO:0000313" key="3">
    <source>
        <dbReference type="Proteomes" id="UP000634011"/>
    </source>
</evidence>
<name>A0A923KPX4_9BURK</name>
<dbReference type="Proteomes" id="UP000634011">
    <property type="component" value="Unassembled WGS sequence"/>
</dbReference>
<sequence length="257" mass="29079">MTKQFFLFALLPLLLILSPSRACDVNAPADNVPLNTDPNLRGVAVFLPSLLERDDQGPFVDLIKVINKYYPEGKISITIEPVKRIYSDINNRRADFGMPTMKLNDAQEATLPTQFSHESLGKVTFVLYSNKKRPVSKLDMSARSVNTLNIEAPPVDWGFPVQAVVDLELSMKKLNAGRIDVVLWAQEEADYEIKKLHLNNIQRAYFNDYPDMFFMPCSKRGDFVNQAISKAIRAAALSGELQKAHDKVHHSYVDWQP</sequence>
<keyword evidence="3" id="KW-1185">Reference proteome</keyword>
<accession>A0A923KPX4</accession>